<keyword evidence="8" id="KW-1185">Reference proteome</keyword>
<keyword evidence="2" id="KW-0433">Leucine-rich repeat</keyword>
<dbReference type="InterPro" id="IPR051716">
    <property type="entry name" value="Plant_RL_S/T_kinase"/>
</dbReference>
<reference evidence="7" key="1">
    <citation type="submission" date="2020-06" db="EMBL/GenBank/DDBJ databases">
        <authorList>
            <consortium name="Plant Systems Biology data submission"/>
        </authorList>
    </citation>
    <scope>NUCLEOTIDE SEQUENCE</scope>
    <source>
        <strain evidence="7">D6</strain>
    </source>
</reference>
<dbReference type="FunFam" id="3.80.10.10:FF:000041">
    <property type="entry name" value="LRR receptor-like serine/threonine-protein kinase ERECTA"/>
    <property type="match status" value="1"/>
</dbReference>
<keyword evidence="3" id="KW-0732">Signal</keyword>
<organism evidence="7 8">
    <name type="scientific">Seminavis robusta</name>
    <dbReference type="NCBI Taxonomy" id="568900"/>
    <lineage>
        <taxon>Eukaryota</taxon>
        <taxon>Sar</taxon>
        <taxon>Stramenopiles</taxon>
        <taxon>Ochrophyta</taxon>
        <taxon>Bacillariophyta</taxon>
        <taxon>Bacillariophyceae</taxon>
        <taxon>Bacillariophycidae</taxon>
        <taxon>Naviculales</taxon>
        <taxon>Naviculaceae</taxon>
        <taxon>Seminavis</taxon>
    </lineage>
</organism>
<keyword evidence="6" id="KW-0472">Membrane</keyword>
<keyword evidence="6" id="KW-1133">Transmembrane helix</keyword>
<evidence type="ECO:0000256" key="5">
    <source>
        <dbReference type="SAM" id="MobiDB-lite"/>
    </source>
</evidence>
<dbReference type="Pfam" id="PF00560">
    <property type="entry name" value="LRR_1"/>
    <property type="match status" value="2"/>
</dbReference>
<evidence type="ECO:0000256" key="4">
    <source>
        <dbReference type="ARBA" id="ARBA00022737"/>
    </source>
</evidence>
<name>A0A9N8D736_9STRA</name>
<dbReference type="OrthoDB" id="47890at2759"/>
<evidence type="ECO:0000313" key="7">
    <source>
        <dbReference type="EMBL" id="CAB9496440.1"/>
    </source>
</evidence>
<feature type="region of interest" description="Disordered" evidence="5">
    <location>
        <begin position="18"/>
        <end position="44"/>
    </location>
</feature>
<feature type="compositionally biased region" description="Basic and acidic residues" evidence="5">
    <location>
        <begin position="85"/>
        <end position="99"/>
    </location>
</feature>
<dbReference type="EMBL" id="CAICTM010000005">
    <property type="protein sequence ID" value="CAB9496440.1"/>
    <property type="molecule type" value="Genomic_DNA"/>
</dbReference>
<gene>
    <name evidence="7" type="ORF">SEMRO_5_G004150.1</name>
</gene>
<keyword evidence="6" id="KW-0812">Transmembrane</keyword>
<dbReference type="AlphaFoldDB" id="A0A9N8D736"/>
<dbReference type="SUPFAM" id="SSF52058">
    <property type="entry name" value="L domain-like"/>
    <property type="match status" value="1"/>
</dbReference>
<dbReference type="InterPro" id="IPR001611">
    <property type="entry name" value="Leu-rich_rpt"/>
</dbReference>
<dbReference type="Proteomes" id="UP001153069">
    <property type="component" value="Unassembled WGS sequence"/>
</dbReference>
<keyword evidence="4" id="KW-0677">Repeat</keyword>
<accession>A0A9N8D736</accession>
<protein>
    <submittedName>
        <fullName evidence="7">Leucine Rich Repeat</fullName>
    </submittedName>
</protein>
<evidence type="ECO:0000256" key="1">
    <source>
        <dbReference type="ARBA" id="ARBA00004167"/>
    </source>
</evidence>
<feature type="compositionally biased region" description="Low complexity" evidence="5">
    <location>
        <begin position="105"/>
        <end position="115"/>
    </location>
</feature>
<comment type="subcellular location">
    <subcellularLocation>
        <location evidence="1">Membrane</location>
        <topology evidence="1">Single-pass membrane protein</topology>
    </subcellularLocation>
</comment>
<proteinExistence type="predicted"/>
<feature type="region of interest" description="Disordered" evidence="5">
    <location>
        <begin position="66"/>
        <end position="116"/>
    </location>
</feature>
<evidence type="ECO:0000256" key="2">
    <source>
        <dbReference type="ARBA" id="ARBA00022614"/>
    </source>
</evidence>
<evidence type="ECO:0000313" key="8">
    <source>
        <dbReference type="Proteomes" id="UP001153069"/>
    </source>
</evidence>
<feature type="transmembrane region" description="Helical" evidence="6">
    <location>
        <begin position="240"/>
        <end position="261"/>
    </location>
</feature>
<dbReference type="Gene3D" id="3.80.10.10">
    <property type="entry name" value="Ribonuclease Inhibitor"/>
    <property type="match status" value="2"/>
</dbReference>
<feature type="compositionally biased region" description="Polar residues" evidence="5">
    <location>
        <begin position="269"/>
        <end position="278"/>
    </location>
</feature>
<evidence type="ECO:0000256" key="3">
    <source>
        <dbReference type="ARBA" id="ARBA00022729"/>
    </source>
</evidence>
<feature type="region of interest" description="Disordered" evidence="5">
    <location>
        <begin position="134"/>
        <end position="178"/>
    </location>
</feature>
<sequence length="703" mass="77324">MKDSEEVKGIKEAERLLLENNRNRFQPTEEVEQTETDNGTEKDMKGIKDAERELLQQNRSRFLEVESTGMPNTAAGAQGELLYPKQEKEAATQDGRPRTEEDDTAAPARATNPRAQSLVLPARFAFDTVELPQFMPSPQQPVRPAQRIPGAYPAGPYPPRHNNTGSTQTLESPPPSQHVVEPQAAMEALHQLPDIEAADDQDGLVMATPVSWRSMPFDVAQPVDGDGTRKGQNENDKIRLWILLLFSVGVVICAIVVIVTATSGKRDTTSTIPSSTEMNHSENQDYSDTSSAPWAWGLPFVVPSSTIDSIQEGFALAKENGTTPQLQAYQWIKSDPFISNYSEGRLLQRFALATFYYALQGPDWPYQGGGTTTVTMESGPLIREAWDVNITSEPWLSYESSECTWFTFAKAFEVENCRTPNNDTSKSELTFMGVQQNGLVGTLPPELALLTSLEYLTALERNQITGTIMTELGGLTNLRILKLASNEWTGPIPSELGLLTQNLLELELINNKLSGQVPSALWNLSNLEVFTLGSNDLSGSIPSDVGYQLPHLQEFNIPRNQFEGTVPTSLGLMTDLVYLNLHENSFTGPLPSEIGQLVNLQKMFLKENFISGLPTEIGLMSSLRNVNMEGNIGLTGTIPVEFVNLRQNGNLKSLWIRGTGFTGTISGELCGMKNFLKYDCSSSLCGCEDCPCANQTNLLNVTV</sequence>
<comment type="caution">
    <text evidence="7">The sequence shown here is derived from an EMBL/GenBank/DDBJ whole genome shotgun (WGS) entry which is preliminary data.</text>
</comment>
<evidence type="ECO:0000256" key="6">
    <source>
        <dbReference type="SAM" id="Phobius"/>
    </source>
</evidence>
<feature type="compositionally biased region" description="Polar residues" evidence="5">
    <location>
        <begin position="161"/>
        <end position="171"/>
    </location>
</feature>
<dbReference type="PANTHER" id="PTHR48053:SF32">
    <property type="entry name" value="LEUCINE RICH REPEAT FAMILY PROTEIN, EXPRESSED"/>
    <property type="match status" value="1"/>
</dbReference>
<dbReference type="GO" id="GO:0016020">
    <property type="term" value="C:membrane"/>
    <property type="evidence" value="ECO:0007669"/>
    <property type="project" value="UniProtKB-SubCell"/>
</dbReference>
<dbReference type="PANTHER" id="PTHR48053">
    <property type="entry name" value="LEUCINE RICH REPEAT FAMILY PROTEIN, EXPRESSED"/>
    <property type="match status" value="1"/>
</dbReference>
<feature type="region of interest" description="Disordered" evidence="5">
    <location>
        <begin position="266"/>
        <end position="286"/>
    </location>
</feature>
<dbReference type="InterPro" id="IPR032675">
    <property type="entry name" value="LRR_dom_sf"/>
</dbReference>